<gene>
    <name evidence="1" type="ORF">GCM10007898_13050</name>
</gene>
<evidence type="ECO:0000313" key="1">
    <source>
        <dbReference type="EMBL" id="GLQ87737.1"/>
    </source>
</evidence>
<keyword evidence="2" id="KW-1185">Reference proteome</keyword>
<evidence type="ECO:0000313" key="2">
    <source>
        <dbReference type="Proteomes" id="UP001156627"/>
    </source>
</evidence>
<proteinExistence type="predicted"/>
<name>A0ABQ5XA20_9GAMM</name>
<reference evidence="2" key="1">
    <citation type="journal article" date="2019" name="Int. J. Syst. Evol. Microbiol.">
        <title>The Global Catalogue of Microorganisms (GCM) 10K type strain sequencing project: providing services to taxonomists for standard genome sequencing and annotation.</title>
        <authorList>
            <consortium name="The Broad Institute Genomics Platform"/>
            <consortium name="The Broad Institute Genome Sequencing Center for Infectious Disease"/>
            <person name="Wu L."/>
            <person name="Ma J."/>
        </authorList>
    </citation>
    <scope>NUCLEOTIDE SEQUENCE [LARGE SCALE GENOMIC DNA]</scope>
    <source>
        <strain evidence="2">NBRC 111981</strain>
    </source>
</reference>
<organism evidence="1 2">
    <name type="scientific">Dyella flagellata</name>
    <dbReference type="NCBI Taxonomy" id="1867833"/>
    <lineage>
        <taxon>Bacteria</taxon>
        <taxon>Pseudomonadati</taxon>
        <taxon>Pseudomonadota</taxon>
        <taxon>Gammaproteobacteria</taxon>
        <taxon>Lysobacterales</taxon>
        <taxon>Rhodanobacteraceae</taxon>
        <taxon>Dyella</taxon>
    </lineage>
</organism>
<dbReference type="EMBL" id="BSOA01000012">
    <property type="protein sequence ID" value="GLQ87737.1"/>
    <property type="molecule type" value="Genomic_DNA"/>
</dbReference>
<accession>A0ABQ5XA20</accession>
<comment type="caution">
    <text evidence="1">The sequence shown here is derived from an EMBL/GenBank/DDBJ whole genome shotgun (WGS) entry which is preliminary data.</text>
</comment>
<dbReference type="Proteomes" id="UP001156627">
    <property type="component" value="Unassembled WGS sequence"/>
</dbReference>
<protein>
    <submittedName>
        <fullName evidence="1">Uncharacterized protein</fullName>
    </submittedName>
</protein>
<sequence length="61" mass="6903">MRRHLPWFLIDLGMAEKGLDCEKAGGTHVWYNRDDVSSGCYHCKVVRAGRLWEGAHVSTDA</sequence>